<comment type="caution">
    <text evidence="2">The sequence shown here is derived from an EMBL/GenBank/DDBJ whole genome shotgun (WGS) entry which is preliminary data.</text>
</comment>
<gene>
    <name evidence="2" type="ORF">NLU13_5593</name>
</gene>
<dbReference type="AlphaFoldDB" id="A0AA39GH68"/>
<feature type="region of interest" description="Disordered" evidence="1">
    <location>
        <begin position="170"/>
        <end position="209"/>
    </location>
</feature>
<evidence type="ECO:0000256" key="1">
    <source>
        <dbReference type="SAM" id="MobiDB-lite"/>
    </source>
</evidence>
<proteinExistence type="predicted"/>
<feature type="region of interest" description="Disordered" evidence="1">
    <location>
        <begin position="406"/>
        <end position="433"/>
    </location>
</feature>
<sequence>MGLPLFIAKLESDLPNKASGKHDVLAPSNAGVQSNRNRNRRMYADDSGPTLREARWQFEQTRLRRDSHRRRARQAMAGDSIQVVAAPSPPTASDLEAVFGPQDDAVDSAMDEFLRLNSQSRGRYADRLHDLLGHRWTSDGLRARARILNLRNARANSHAHLLAETTYPLTDARSRPPEPLVGWSTEPRPQARRARVVSPNPLADDSLSPEDSLALQGVIESMRRERRRADGAALRRNRTARQQRGIDGLGDRQRSMSPEMWDTLLSTMTPDPEPPSVSSSFASFPTTQSQNTNATSFPAPDSGARTAEGFVSEPPCDSGCENSDPEQDGPSSTAQAAEDRRRSRASLEGPFVRRRLEANNLRRTPVSGEGAANSVPSAFDFITAPLGLPRSQSLRVGWVGQLSVGASDEPGAREENSQEANTRAPHSHSEDDWSGMQLIVRRLARREDIPDEWWLEAGLSRNLGDDAEMQ</sequence>
<reference evidence="2" key="1">
    <citation type="submission" date="2022-10" db="EMBL/GenBank/DDBJ databases">
        <title>Determination and structural analysis of whole genome sequence of Sarocladium strictum F4-1.</title>
        <authorList>
            <person name="Hu L."/>
            <person name="Jiang Y."/>
        </authorList>
    </citation>
    <scope>NUCLEOTIDE SEQUENCE</scope>
    <source>
        <strain evidence="2">F4-1</strain>
    </source>
</reference>
<feature type="region of interest" description="Disordered" evidence="1">
    <location>
        <begin position="223"/>
        <end position="374"/>
    </location>
</feature>
<evidence type="ECO:0000313" key="3">
    <source>
        <dbReference type="Proteomes" id="UP001175261"/>
    </source>
</evidence>
<keyword evidence="3" id="KW-1185">Reference proteome</keyword>
<name>A0AA39GH68_SARSR</name>
<protein>
    <submittedName>
        <fullName evidence="2">Uncharacterized protein</fullName>
    </submittedName>
</protein>
<organism evidence="2 3">
    <name type="scientific">Sarocladium strictum</name>
    <name type="common">Black bundle disease fungus</name>
    <name type="synonym">Acremonium strictum</name>
    <dbReference type="NCBI Taxonomy" id="5046"/>
    <lineage>
        <taxon>Eukaryota</taxon>
        <taxon>Fungi</taxon>
        <taxon>Dikarya</taxon>
        <taxon>Ascomycota</taxon>
        <taxon>Pezizomycotina</taxon>
        <taxon>Sordariomycetes</taxon>
        <taxon>Hypocreomycetidae</taxon>
        <taxon>Hypocreales</taxon>
        <taxon>Sarocladiaceae</taxon>
        <taxon>Sarocladium</taxon>
    </lineage>
</organism>
<feature type="compositionally biased region" description="Low complexity" evidence="1">
    <location>
        <begin position="276"/>
        <end position="285"/>
    </location>
</feature>
<feature type="region of interest" description="Disordered" evidence="1">
    <location>
        <begin position="16"/>
        <end position="48"/>
    </location>
</feature>
<evidence type="ECO:0000313" key="2">
    <source>
        <dbReference type="EMBL" id="KAK0387280.1"/>
    </source>
</evidence>
<dbReference type="Proteomes" id="UP001175261">
    <property type="component" value="Unassembled WGS sequence"/>
</dbReference>
<accession>A0AA39GH68</accession>
<feature type="compositionally biased region" description="Polar residues" evidence="1">
    <location>
        <begin position="286"/>
        <end position="296"/>
    </location>
</feature>
<dbReference type="EMBL" id="JAPDFR010000004">
    <property type="protein sequence ID" value="KAK0387280.1"/>
    <property type="molecule type" value="Genomic_DNA"/>
</dbReference>